<reference evidence="2" key="1">
    <citation type="journal article" date="2019" name="Int. J. Syst. Evol. Microbiol.">
        <title>The Global Catalogue of Microorganisms (GCM) 10K type strain sequencing project: providing services to taxonomists for standard genome sequencing and annotation.</title>
        <authorList>
            <consortium name="The Broad Institute Genomics Platform"/>
            <consortium name="The Broad Institute Genome Sequencing Center for Infectious Disease"/>
            <person name="Wu L."/>
            <person name="Ma J."/>
        </authorList>
    </citation>
    <scope>NUCLEOTIDE SEQUENCE [LARGE SCALE GENOMIC DNA]</scope>
    <source>
        <strain evidence="2">JCM 15672</strain>
    </source>
</reference>
<comment type="caution">
    <text evidence="1">The sequence shown here is derived from an EMBL/GenBank/DDBJ whole genome shotgun (WGS) entry which is preliminary data.</text>
</comment>
<organism evidence="1 2">
    <name type="scientific">Agromyces tropicus</name>
    <dbReference type="NCBI Taxonomy" id="555371"/>
    <lineage>
        <taxon>Bacteria</taxon>
        <taxon>Bacillati</taxon>
        <taxon>Actinomycetota</taxon>
        <taxon>Actinomycetes</taxon>
        <taxon>Micrococcales</taxon>
        <taxon>Microbacteriaceae</taxon>
        <taxon>Agromyces</taxon>
    </lineage>
</organism>
<gene>
    <name evidence="1" type="ORF">GCM10009819_29520</name>
</gene>
<keyword evidence="2" id="KW-1185">Reference proteome</keyword>
<proteinExistence type="predicted"/>
<evidence type="ECO:0000313" key="1">
    <source>
        <dbReference type="EMBL" id="GAA2041620.1"/>
    </source>
</evidence>
<accession>A0ABN2UQK9</accession>
<dbReference type="EMBL" id="BAAAPW010000005">
    <property type="protein sequence ID" value="GAA2041620.1"/>
    <property type="molecule type" value="Genomic_DNA"/>
</dbReference>
<dbReference type="Proteomes" id="UP001501196">
    <property type="component" value="Unassembled WGS sequence"/>
</dbReference>
<sequence length="165" mass="18027">MLDGGGAMNVISLEFAGYLAGEVDFATVRGRHPTGPGTVRDQLDDAVQRLATTVEANGAFGQFAAMTVVGFSDRVDTQGVSCDQRRAKESSASYDRASSAWQWLQQEVLGNLMTPRPDWWNSSGVVTWFVVPTGAAILAHDPPNGEAERRLNRRVKFVFSFFETP</sequence>
<protein>
    <submittedName>
        <fullName evidence="1">Uncharacterized protein</fullName>
    </submittedName>
</protein>
<evidence type="ECO:0000313" key="2">
    <source>
        <dbReference type="Proteomes" id="UP001501196"/>
    </source>
</evidence>
<name>A0ABN2UQK9_9MICO</name>